<name>A0ABR8UHU0_9GAMM</name>
<dbReference type="PANTHER" id="PTHR38043:SF1">
    <property type="entry name" value="PROTEIN HEMX"/>
    <property type="match status" value="1"/>
</dbReference>
<evidence type="ECO:0000313" key="2">
    <source>
        <dbReference type="Proteomes" id="UP000647183"/>
    </source>
</evidence>
<dbReference type="PANTHER" id="PTHR38043">
    <property type="entry name" value="PROTEIN HEMX"/>
    <property type="match status" value="1"/>
</dbReference>
<dbReference type="Proteomes" id="UP000647183">
    <property type="component" value="Unassembled WGS sequence"/>
</dbReference>
<comment type="caution">
    <text evidence="1">The sequence shown here is derived from an EMBL/GenBank/DDBJ whole genome shotgun (WGS) entry which is preliminary data.</text>
</comment>
<gene>
    <name evidence="1" type="ORF">H9645_05910</name>
</gene>
<dbReference type="InterPro" id="IPR007470">
    <property type="entry name" value="HemX"/>
</dbReference>
<reference evidence="1 2" key="1">
    <citation type="submission" date="2020-08" db="EMBL/GenBank/DDBJ databases">
        <title>A Genomic Blueprint of the Chicken Gut Microbiome.</title>
        <authorList>
            <person name="Gilroy R."/>
            <person name="Ravi A."/>
            <person name="Getino M."/>
            <person name="Pursley I."/>
            <person name="Horton D.L."/>
            <person name="Alikhan N.-F."/>
            <person name="Baker D."/>
            <person name="Gharbi K."/>
            <person name="Hall N."/>
            <person name="Watson M."/>
            <person name="Adriaenssens E.M."/>
            <person name="Foster-Nyarko E."/>
            <person name="Jarju S."/>
            <person name="Secka A."/>
            <person name="Antonio M."/>
            <person name="Oren A."/>
            <person name="Chaudhuri R."/>
            <person name="La Ragione R.M."/>
            <person name="Hildebrand F."/>
            <person name="Pallen M.J."/>
        </authorList>
    </citation>
    <scope>NUCLEOTIDE SEQUENCE [LARGE SCALE GENOMIC DNA]</scope>
    <source>
        <strain evidence="1 2">Sa2BVA3</strain>
    </source>
</reference>
<protein>
    <submittedName>
        <fullName evidence="1">Uroporphyrinogen-III C-methyltransferase</fullName>
    </submittedName>
</protein>
<sequence length="336" mass="36339">MNAPESPAAPRRRTSALAWLLLLVALPLAAALGWRAWQSERDARRAADAEEGVRIEALQQRVAILRQGQQAQGKRLQQAEATNRLLRDELLAMGQRAALLEDSVQRLADPAQDAARALRLDEVELLLAQGKQRLLLAGDLQGARSAYALAARLLDALDAPADIDLRQVLADERAMLDALGADPRVAAVARLDAFEAGLDDAAGAPATAVPERDAAASAQPWWQRVASRIVDVRRSDEVLVVDAGERAAGLAALRLELSLARTAAERRDRAGYVAALARVRALVPRLWPRSAARDARLRDLDAIAALPLAVELPTLGTTFDQLRLQRGRRADARAPM</sequence>
<dbReference type="Pfam" id="PF04375">
    <property type="entry name" value="HemX"/>
    <property type="match status" value="1"/>
</dbReference>
<dbReference type="EMBL" id="JACSQJ010000002">
    <property type="protein sequence ID" value="MBD7987561.1"/>
    <property type="molecule type" value="Genomic_DNA"/>
</dbReference>
<keyword evidence="2" id="KW-1185">Reference proteome</keyword>
<dbReference type="RefSeq" id="WP_191728791.1">
    <property type="nucleotide sequence ID" value="NZ_JACSQJ010000002.1"/>
</dbReference>
<evidence type="ECO:0000313" key="1">
    <source>
        <dbReference type="EMBL" id="MBD7987561.1"/>
    </source>
</evidence>
<accession>A0ABR8UHU0</accession>
<proteinExistence type="predicted"/>
<organism evidence="1 2">
    <name type="scientific">Luteimonas colneyensis</name>
    <dbReference type="NCBI Taxonomy" id="2762230"/>
    <lineage>
        <taxon>Bacteria</taxon>
        <taxon>Pseudomonadati</taxon>
        <taxon>Pseudomonadota</taxon>
        <taxon>Gammaproteobacteria</taxon>
        <taxon>Lysobacterales</taxon>
        <taxon>Lysobacteraceae</taxon>
        <taxon>Luteimonas</taxon>
    </lineage>
</organism>